<dbReference type="PANTHER" id="PTHR13754">
    <property type="entry name" value="METALLO-BETA-LACTAMASE SUPERFAMILY PROTEIN"/>
    <property type="match status" value="1"/>
</dbReference>
<dbReference type="Pfam" id="PF00753">
    <property type="entry name" value="Lactamase_B"/>
    <property type="match status" value="1"/>
</dbReference>
<dbReference type="EMBL" id="JAHZST010000007">
    <property type="protein sequence ID" value="MBW8184369.1"/>
    <property type="molecule type" value="Genomic_DNA"/>
</dbReference>
<accession>A0ABS7E445</accession>
<dbReference type="InterPro" id="IPR036866">
    <property type="entry name" value="RibonucZ/Hydroxyglut_hydro"/>
</dbReference>
<evidence type="ECO:0000256" key="1">
    <source>
        <dbReference type="SAM" id="SignalP"/>
    </source>
</evidence>
<evidence type="ECO:0000313" key="4">
    <source>
        <dbReference type="Proteomes" id="UP001195963"/>
    </source>
</evidence>
<dbReference type="InterPro" id="IPR052926">
    <property type="entry name" value="Metallo-beta-lactamase_dom"/>
</dbReference>
<dbReference type="Gene3D" id="3.60.15.10">
    <property type="entry name" value="Ribonuclease Z/Hydroxyacylglutathione hydrolase-like"/>
    <property type="match status" value="1"/>
</dbReference>
<dbReference type="Proteomes" id="UP001195963">
    <property type="component" value="Unassembled WGS sequence"/>
</dbReference>
<gene>
    <name evidence="3" type="ORF">K0625_11855</name>
</gene>
<evidence type="ECO:0000259" key="2">
    <source>
        <dbReference type="Pfam" id="PF00753"/>
    </source>
</evidence>
<protein>
    <submittedName>
        <fullName evidence="3">MBL fold metallo-hydrolase</fullName>
    </submittedName>
</protein>
<dbReference type="CDD" id="cd07713">
    <property type="entry name" value="DHPS-like_MBL-fold"/>
    <property type="match status" value="1"/>
</dbReference>
<feature type="chain" id="PRO_5045403926" evidence="1">
    <location>
        <begin position="24"/>
        <end position="317"/>
    </location>
</feature>
<dbReference type="SUPFAM" id="SSF56281">
    <property type="entry name" value="Metallo-hydrolase/oxidoreductase"/>
    <property type="match status" value="1"/>
</dbReference>
<dbReference type="PANTHER" id="PTHR13754:SF13">
    <property type="entry name" value="METALLO-BETA-LACTAMASE SUPERFAMILY PROTEIN (AFU_ORTHOLOGUE AFUA_3G07630)"/>
    <property type="match status" value="1"/>
</dbReference>
<organism evidence="3 4">
    <name type="scientific">Shewanella nanhaiensis</name>
    <dbReference type="NCBI Taxonomy" id="2864872"/>
    <lineage>
        <taxon>Bacteria</taxon>
        <taxon>Pseudomonadati</taxon>
        <taxon>Pseudomonadota</taxon>
        <taxon>Gammaproteobacteria</taxon>
        <taxon>Alteromonadales</taxon>
        <taxon>Shewanellaceae</taxon>
        <taxon>Shewanella</taxon>
    </lineage>
</organism>
<keyword evidence="4" id="KW-1185">Reference proteome</keyword>
<proteinExistence type="predicted"/>
<sequence>MTKFLYLLLMFVSVFSSVNGVNAKEFTQANTLKITTLSTMLASRGIGEWGYSALIEVDGRKILFDTGNRPETVLQNAQTLGIDLSDVEDVILSHNHGDHTGGLLTLRKTLRLQNPKALTRIHVGKGIFAERANSRNSILTTRDELIALGSEFIVYEKPTEIFPGVWLTGQVPRVHPEKNWSGKGQIVTQAGLVEDDIPEDLSLVIDTNQGFVLISGCGHAGIINTMEHITANIHPGKISAAIGGFHLVSATDEHLAWTAKKLQGFGVDQMIGAHCTGIDALYTLRGHLASDRKHMVVGSIGDQFTLKTGIKAGFIAH</sequence>
<dbReference type="RefSeq" id="WP_220109889.1">
    <property type="nucleotide sequence ID" value="NZ_JAHZST010000007.1"/>
</dbReference>
<reference evidence="3 4" key="1">
    <citation type="submission" date="2021-07" db="EMBL/GenBank/DDBJ databases">
        <title>Shewanella sp. nov, isolated from SCS.</title>
        <authorList>
            <person name="Cao W.R."/>
        </authorList>
    </citation>
    <scope>NUCLEOTIDE SEQUENCE [LARGE SCALE GENOMIC DNA]</scope>
    <source>
        <strain evidence="3 4">NR704-98</strain>
    </source>
</reference>
<dbReference type="InterPro" id="IPR041712">
    <property type="entry name" value="DHPS-like_MBL-fold"/>
</dbReference>
<comment type="caution">
    <text evidence="3">The sequence shown here is derived from an EMBL/GenBank/DDBJ whole genome shotgun (WGS) entry which is preliminary data.</text>
</comment>
<feature type="domain" description="Metallo-beta-lactamase" evidence="2">
    <location>
        <begin position="51"/>
        <end position="155"/>
    </location>
</feature>
<evidence type="ECO:0000313" key="3">
    <source>
        <dbReference type="EMBL" id="MBW8184369.1"/>
    </source>
</evidence>
<dbReference type="InterPro" id="IPR001279">
    <property type="entry name" value="Metallo-B-lactamas"/>
</dbReference>
<keyword evidence="1" id="KW-0732">Signal</keyword>
<name>A0ABS7E445_9GAMM</name>
<feature type="signal peptide" evidence="1">
    <location>
        <begin position="1"/>
        <end position="23"/>
    </location>
</feature>